<feature type="transmembrane region" description="Helical" evidence="8">
    <location>
        <begin position="15"/>
        <end position="35"/>
    </location>
</feature>
<dbReference type="CDD" id="cd06579">
    <property type="entry name" value="TM_PBP1_transp_AraH_like"/>
    <property type="match status" value="1"/>
</dbReference>
<evidence type="ECO:0000256" key="2">
    <source>
        <dbReference type="ARBA" id="ARBA00022448"/>
    </source>
</evidence>
<keyword evidence="2" id="KW-0813">Transport</keyword>
<dbReference type="Pfam" id="PF02653">
    <property type="entry name" value="BPD_transp_2"/>
    <property type="match status" value="1"/>
</dbReference>
<reference evidence="9 10" key="1">
    <citation type="submission" date="2021-08" db="EMBL/GenBank/DDBJ databases">
        <title>Devosia salina sp. nov., isolated from the South China Sea sediment.</title>
        <authorList>
            <person name="Zhou Z."/>
        </authorList>
    </citation>
    <scope>NUCLEOTIDE SEQUENCE [LARGE SCALE GENOMIC DNA]</scope>
    <source>
        <strain evidence="9 10">SCS-3</strain>
    </source>
</reference>
<name>A0ABX8WJH0_9HYPH</name>
<evidence type="ECO:0000256" key="4">
    <source>
        <dbReference type="ARBA" id="ARBA00022519"/>
    </source>
</evidence>
<dbReference type="EMBL" id="CP080590">
    <property type="protein sequence ID" value="QYO77657.1"/>
    <property type="molecule type" value="Genomic_DNA"/>
</dbReference>
<dbReference type="InterPro" id="IPR001851">
    <property type="entry name" value="ABC_transp_permease"/>
</dbReference>
<keyword evidence="4" id="KW-0997">Cell inner membrane</keyword>
<comment type="subcellular location">
    <subcellularLocation>
        <location evidence="1">Cell membrane</location>
        <topology evidence="1">Multi-pass membrane protein</topology>
    </subcellularLocation>
</comment>
<keyword evidence="6 8" id="KW-1133">Transmembrane helix</keyword>
<keyword evidence="10" id="KW-1185">Reference proteome</keyword>
<feature type="transmembrane region" description="Helical" evidence="8">
    <location>
        <begin position="96"/>
        <end position="119"/>
    </location>
</feature>
<evidence type="ECO:0000313" key="9">
    <source>
        <dbReference type="EMBL" id="QYO77657.1"/>
    </source>
</evidence>
<keyword evidence="7 8" id="KW-0472">Membrane</keyword>
<proteinExistence type="predicted"/>
<dbReference type="PANTHER" id="PTHR32196:SF21">
    <property type="entry name" value="ABC TRANSPORTER PERMEASE PROTEIN YPHD-RELATED"/>
    <property type="match status" value="1"/>
</dbReference>
<evidence type="ECO:0000256" key="8">
    <source>
        <dbReference type="SAM" id="Phobius"/>
    </source>
</evidence>
<keyword evidence="5 8" id="KW-0812">Transmembrane</keyword>
<sequence>MQTALSRLRPEDRPVFISAGFIVVILILGTVYTLATQGTAPLFSPNYLLQQLQTGSFLGIVAAGMMMVILLGHIDLSVPWTLAAAAMMATAVGGDLALPTGIAVGVAVGLVNGLGVAYLRIPSMIFTLGVDSVMRGLMVWHTGGFAPQDKATPLMRMLAAEKLFGVPLAIFVWAAVSLVIVLLLTRTAFGRSVYATGNREAAAYLSGIRTRWVIVGAFVASGVCAAIAGILLAGYSTKAYQGMGNAYLLPAIAAVVIGGTRILGGQGRYVGTLVGVTLIVLLNSVLSIMQMPEAGRQVIYGSVIIGMLLVYGRGSRNLGG</sequence>
<evidence type="ECO:0000256" key="3">
    <source>
        <dbReference type="ARBA" id="ARBA00022475"/>
    </source>
</evidence>
<dbReference type="Proteomes" id="UP000825799">
    <property type="component" value="Chromosome"/>
</dbReference>
<feature type="transmembrane region" description="Helical" evidence="8">
    <location>
        <begin position="163"/>
        <end position="184"/>
    </location>
</feature>
<protein>
    <submittedName>
        <fullName evidence="9">ABC transporter permease</fullName>
    </submittedName>
</protein>
<feature type="transmembrane region" description="Helical" evidence="8">
    <location>
        <begin position="212"/>
        <end position="234"/>
    </location>
</feature>
<evidence type="ECO:0000256" key="7">
    <source>
        <dbReference type="ARBA" id="ARBA00023136"/>
    </source>
</evidence>
<organism evidence="9 10">
    <name type="scientific">Devosia salina</name>
    <dbReference type="NCBI Taxonomy" id="2860336"/>
    <lineage>
        <taxon>Bacteria</taxon>
        <taxon>Pseudomonadati</taxon>
        <taxon>Pseudomonadota</taxon>
        <taxon>Alphaproteobacteria</taxon>
        <taxon>Hyphomicrobiales</taxon>
        <taxon>Devosiaceae</taxon>
        <taxon>Devosia</taxon>
    </lineage>
</organism>
<dbReference type="PANTHER" id="PTHR32196">
    <property type="entry name" value="ABC TRANSPORTER PERMEASE PROTEIN YPHD-RELATED-RELATED"/>
    <property type="match status" value="1"/>
</dbReference>
<keyword evidence="3" id="KW-1003">Cell membrane</keyword>
<evidence type="ECO:0000256" key="5">
    <source>
        <dbReference type="ARBA" id="ARBA00022692"/>
    </source>
</evidence>
<gene>
    <name evidence="9" type="ORF">K1X15_03550</name>
</gene>
<feature type="transmembrane region" description="Helical" evidence="8">
    <location>
        <begin position="56"/>
        <end position="76"/>
    </location>
</feature>
<feature type="transmembrane region" description="Helical" evidence="8">
    <location>
        <begin position="269"/>
        <end position="286"/>
    </location>
</feature>
<feature type="transmembrane region" description="Helical" evidence="8">
    <location>
        <begin position="246"/>
        <end position="263"/>
    </location>
</feature>
<accession>A0ABX8WJH0</accession>
<dbReference type="RefSeq" id="WP_220306111.1">
    <property type="nucleotide sequence ID" value="NZ_CP080590.1"/>
</dbReference>
<feature type="transmembrane region" description="Helical" evidence="8">
    <location>
        <begin position="298"/>
        <end position="314"/>
    </location>
</feature>
<evidence type="ECO:0000313" key="10">
    <source>
        <dbReference type="Proteomes" id="UP000825799"/>
    </source>
</evidence>
<evidence type="ECO:0000256" key="1">
    <source>
        <dbReference type="ARBA" id="ARBA00004651"/>
    </source>
</evidence>
<evidence type="ECO:0000256" key="6">
    <source>
        <dbReference type="ARBA" id="ARBA00022989"/>
    </source>
</evidence>